<accession>A0ABT0YU57</accession>
<keyword evidence="9" id="KW-0808">Transferase</keyword>
<keyword evidence="9" id="KW-0012">Acyltransferase</keyword>
<evidence type="ECO:0000313" key="9">
    <source>
        <dbReference type="EMBL" id="MCM5682284.1"/>
    </source>
</evidence>
<keyword evidence="5 7" id="KW-1133">Transmembrane helix</keyword>
<evidence type="ECO:0000256" key="3">
    <source>
        <dbReference type="ARBA" id="ARBA00022475"/>
    </source>
</evidence>
<dbReference type="Pfam" id="PF01757">
    <property type="entry name" value="Acyl_transf_3"/>
    <property type="match status" value="1"/>
</dbReference>
<feature type="transmembrane region" description="Helical" evidence="7">
    <location>
        <begin position="179"/>
        <end position="201"/>
    </location>
</feature>
<keyword evidence="3" id="KW-1003">Cell membrane</keyword>
<feature type="transmembrane region" description="Helical" evidence="7">
    <location>
        <begin position="74"/>
        <end position="92"/>
    </location>
</feature>
<evidence type="ECO:0000256" key="7">
    <source>
        <dbReference type="SAM" id="Phobius"/>
    </source>
</evidence>
<dbReference type="GO" id="GO:0016746">
    <property type="term" value="F:acyltransferase activity"/>
    <property type="evidence" value="ECO:0007669"/>
    <property type="project" value="UniProtKB-KW"/>
</dbReference>
<dbReference type="RefSeq" id="WP_251780758.1">
    <property type="nucleotide sequence ID" value="NZ_JAMKFE010000017.1"/>
</dbReference>
<feature type="domain" description="Acyltransferase 3" evidence="8">
    <location>
        <begin position="2"/>
        <end position="289"/>
    </location>
</feature>
<proteinExistence type="inferred from homology"/>
<feature type="transmembrane region" description="Helical" evidence="7">
    <location>
        <begin position="246"/>
        <end position="268"/>
    </location>
</feature>
<evidence type="ECO:0000256" key="2">
    <source>
        <dbReference type="ARBA" id="ARBA00007400"/>
    </source>
</evidence>
<keyword evidence="6 7" id="KW-0472">Membrane</keyword>
<comment type="subcellular location">
    <subcellularLocation>
        <location evidence="1">Cell membrane</location>
        <topology evidence="1">Multi-pass membrane protein</topology>
    </subcellularLocation>
</comment>
<dbReference type="Proteomes" id="UP001165541">
    <property type="component" value="Unassembled WGS sequence"/>
</dbReference>
<keyword evidence="4 7" id="KW-0812">Transmembrane</keyword>
<protein>
    <submittedName>
        <fullName evidence="9">Acyltransferase</fullName>
    </submittedName>
</protein>
<evidence type="ECO:0000313" key="10">
    <source>
        <dbReference type="Proteomes" id="UP001165541"/>
    </source>
</evidence>
<evidence type="ECO:0000256" key="6">
    <source>
        <dbReference type="ARBA" id="ARBA00023136"/>
    </source>
</evidence>
<gene>
    <name evidence="9" type="ORF">M8A51_22370</name>
</gene>
<feature type="transmembrane region" description="Helical" evidence="7">
    <location>
        <begin position="274"/>
        <end position="293"/>
    </location>
</feature>
<reference evidence="9" key="1">
    <citation type="submission" date="2022-05" db="EMBL/GenBank/DDBJ databases">
        <title>Schlegelella sp. nov., isolated from mangrove soil.</title>
        <authorList>
            <person name="Liu Y."/>
            <person name="Ge X."/>
            <person name="Liu W."/>
        </authorList>
    </citation>
    <scope>NUCLEOTIDE SEQUENCE</scope>
    <source>
        <strain evidence="9">S2-27</strain>
    </source>
</reference>
<evidence type="ECO:0000256" key="5">
    <source>
        <dbReference type="ARBA" id="ARBA00022989"/>
    </source>
</evidence>
<feature type="transmembrane region" description="Helical" evidence="7">
    <location>
        <begin position="98"/>
        <end position="121"/>
    </location>
</feature>
<dbReference type="PANTHER" id="PTHR40074:SF2">
    <property type="entry name" value="O-ACETYLTRANSFERASE WECH"/>
    <property type="match status" value="1"/>
</dbReference>
<sequence>MEWVDTLRGLAIVLVLSLHASLALRRHGLEPWQPAVEFNEFFAPYRMAMLMLLSGLLLGSALRKPPHVYVLRKIGSLMWPYVLWTTIYGVAVNEAGVIHVPLWTGATYLWFLLFLFTYYLAGLALRRVPTAAVVLACFAVSLAAPDGTKYFERYFFLMGFFFLGAWLQQRPAWLQAPVLSAPKLLIPAAALALGLSVASVLGSGINYDARFLVPALAGIALLIAVAKSAPGSGWARGLSFVGRHSVVYFVVHYPVMYAAMALALGLGYRDEPGLIYTAALLTGVLVSSAMVVLRERAPFTEMLYSLPLSQQPRRQTVRPPVSVIDDMAPSSVFSESK</sequence>
<evidence type="ECO:0000256" key="1">
    <source>
        <dbReference type="ARBA" id="ARBA00004651"/>
    </source>
</evidence>
<keyword evidence="10" id="KW-1185">Reference proteome</keyword>
<name>A0ABT0YU57_9BURK</name>
<evidence type="ECO:0000259" key="8">
    <source>
        <dbReference type="Pfam" id="PF01757"/>
    </source>
</evidence>
<evidence type="ECO:0000256" key="4">
    <source>
        <dbReference type="ARBA" id="ARBA00022692"/>
    </source>
</evidence>
<feature type="transmembrane region" description="Helical" evidence="7">
    <location>
        <begin position="207"/>
        <end position="226"/>
    </location>
</feature>
<feature type="transmembrane region" description="Helical" evidence="7">
    <location>
        <begin position="150"/>
        <end position="167"/>
    </location>
</feature>
<dbReference type="EMBL" id="JAMKFE010000017">
    <property type="protein sequence ID" value="MCM5682284.1"/>
    <property type="molecule type" value="Genomic_DNA"/>
</dbReference>
<feature type="transmembrane region" description="Helical" evidence="7">
    <location>
        <begin position="41"/>
        <end position="62"/>
    </location>
</feature>
<comment type="caution">
    <text evidence="9">The sequence shown here is derived from an EMBL/GenBank/DDBJ whole genome shotgun (WGS) entry which is preliminary data.</text>
</comment>
<organism evidence="9 10">
    <name type="scientific">Caldimonas mangrovi</name>
    <dbReference type="NCBI Taxonomy" id="2944811"/>
    <lineage>
        <taxon>Bacteria</taxon>
        <taxon>Pseudomonadati</taxon>
        <taxon>Pseudomonadota</taxon>
        <taxon>Betaproteobacteria</taxon>
        <taxon>Burkholderiales</taxon>
        <taxon>Sphaerotilaceae</taxon>
        <taxon>Caldimonas</taxon>
    </lineage>
</organism>
<comment type="similarity">
    <text evidence="2">Belongs to the acyltransferase 3 family.</text>
</comment>
<dbReference type="PANTHER" id="PTHR40074">
    <property type="entry name" value="O-ACETYLTRANSFERASE WECH"/>
    <property type="match status" value="1"/>
</dbReference>
<dbReference type="InterPro" id="IPR002656">
    <property type="entry name" value="Acyl_transf_3_dom"/>
</dbReference>